<reference evidence="1" key="1">
    <citation type="submission" date="2022-08" db="EMBL/GenBank/DDBJ databases">
        <title>Genome Sequence of Fusarium decemcellulare.</title>
        <authorList>
            <person name="Buettner E."/>
        </authorList>
    </citation>
    <scope>NUCLEOTIDE SEQUENCE</scope>
    <source>
        <strain evidence="1">Babe19</strain>
    </source>
</reference>
<proteinExistence type="predicted"/>
<dbReference type="Proteomes" id="UP001148629">
    <property type="component" value="Unassembled WGS sequence"/>
</dbReference>
<accession>A0ACC1REF4</accession>
<sequence>MAPNKRAGKSKPANSSKKDEAPPSPFKRPPEVLEPFISTLAEQHIYITHVDTKPADFKRKIFLVPVGMNVVVVVLFILRMYWIVPWYWKLLMSSFAAHLQ</sequence>
<comment type="caution">
    <text evidence="1">The sequence shown here is derived from an EMBL/GenBank/DDBJ whole genome shotgun (WGS) entry which is preliminary data.</text>
</comment>
<name>A0ACC1REF4_9HYPO</name>
<evidence type="ECO:0000313" key="1">
    <source>
        <dbReference type="EMBL" id="KAJ3510157.1"/>
    </source>
</evidence>
<gene>
    <name evidence="1" type="ORF">NM208_g15572</name>
</gene>
<dbReference type="EMBL" id="JANRMS010004269">
    <property type="protein sequence ID" value="KAJ3510157.1"/>
    <property type="molecule type" value="Genomic_DNA"/>
</dbReference>
<organism evidence="1 2">
    <name type="scientific">Fusarium decemcellulare</name>
    <dbReference type="NCBI Taxonomy" id="57161"/>
    <lineage>
        <taxon>Eukaryota</taxon>
        <taxon>Fungi</taxon>
        <taxon>Dikarya</taxon>
        <taxon>Ascomycota</taxon>
        <taxon>Pezizomycotina</taxon>
        <taxon>Sordariomycetes</taxon>
        <taxon>Hypocreomycetidae</taxon>
        <taxon>Hypocreales</taxon>
        <taxon>Nectriaceae</taxon>
        <taxon>Fusarium</taxon>
        <taxon>Fusarium decemcellulare species complex</taxon>
    </lineage>
</organism>
<keyword evidence="2" id="KW-1185">Reference proteome</keyword>
<evidence type="ECO:0000313" key="2">
    <source>
        <dbReference type="Proteomes" id="UP001148629"/>
    </source>
</evidence>
<protein>
    <submittedName>
        <fullName evidence="1">Uncharacterized protein</fullName>
    </submittedName>
</protein>